<accession>A0AAN7W8P0</accession>
<organism evidence="3 4">
    <name type="scientific">Elasticomyces elasticus</name>
    <dbReference type="NCBI Taxonomy" id="574655"/>
    <lineage>
        <taxon>Eukaryota</taxon>
        <taxon>Fungi</taxon>
        <taxon>Dikarya</taxon>
        <taxon>Ascomycota</taxon>
        <taxon>Pezizomycotina</taxon>
        <taxon>Dothideomycetes</taxon>
        <taxon>Dothideomycetidae</taxon>
        <taxon>Mycosphaerellales</taxon>
        <taxon>Teratosphaeriaceae</taxon>
        <taxon>Elasticomyces</taxon>
    </lineage>
</organism>
<dbReference type="CDD" id="cd18186">
    <property type="entry name" value="BTB_POZ_ZBTB_KLHL-like"/>
    <property type="match status" value="1"/>
</dbReference>
<dbReference type="PROSITE" id="PS50097">
    <property type="entry name" value="BTB"/>
    <property type="match status" value="1"/>
</dbReference>
<gene>
    <name evidence="3" type="ORF">LTR97_004176</name>
</gene>
<dbReference type="InterPro" id="IPR011333">
    <property type="entry name" value="SKP1/BTB/POZ_sf"/>
</dbReference>
<dbReference type="Gene3D" id="3.30.710.10">
    <property type="entry name" value="Potassium Channel Kv1.1, Chain A"/>
    <property type="match status" value="1"/>
</dbReference>
<dbReference type="SUPFAM" id="SSF54695">
    <property type="entry name" value="POZ domain"/>
    <property type="match status" value="1"/>
</dbReference>
<dbReference type="Pfam" id="PF00651">
    <property type="entry name" value="BTB"/>
    <property type="match status" value="1"/>
</dbReference>
<dbReference type="InterPro" id="IPR000210">
    <property type="entry name" value="BTB/POZ_dom"/>
</dbReference>
<dbReference type="Proteomes" id="UP001310594">
    <property type="component" value="Unassembled WGS sequence"/>
</dbReference>
<name>A0AAN7W8P0_9PEZI</name>
<evidence type="ECO:0000313" key="3">
    <source>
        <dbReference type="EMBL" id="KAK5703227.1"/>
    </source>
</evidence>
<reference evidence="3" key="1">
    <citation type="submission" date="2023-08" db="EMBL/GenBank/DDBJ databases">
        <title>Black Yeasts Isolated from many extreme environments.</title>
        <authorList>
            <person name="Coleine C."/>
            <person name="Stajich J.E."/>
            <person name="Selbmann L."/>
        </authorList>
    </citation>
    <scope>NUCLEOTIDE SEQUENCE</scope>
    <source>
        <strain evidence="3">CCFEE 5810</strain>
    </source>
</reference>
<feature type="region of interest" description="Disordered" evidence="1">
    <location>
        <begin position="1"/>
        <end position="80"/>
    </location>
</feature>
<dbReference type="EMBL" id="JAVRQU010000005">
    <property type="protein sequence ID" value="KAK5703227.1"/>
    <property type="molecule type" value="Genomic_DNA"/>
</dbReference>
<evidence type="ECO:0000256" key="1">
    <source>
        <dbReference type="SAM" id="MobiDB-lite"/>
    </source>
</evidence>
<dbReference type="PANTHER" id="PTHR47843:SF5">
    <property type="entry name" value="BTB_POZ DOMAIN PROTEIN"/>
    <property type="match status" value="1"/>
</dbReference>
<proteinExistence type="predicted"/>
<protein>
    <recommendedName>
        <fullName evidence="2">BTB domain-containing protein</fullName>
    </recommendedName>
</protein>
<evidence type="ECO:0000259" key="2">
    <source>
        <dbReference type="PROSITE" id="PS50097"/>
    </source>
</evidence>
<evidence type="ECO:0000313" key="4">
    <source>
        <dbReference type="Proteomes" id="UP001310594"/>
    </source>
</evidence>
<comment type="caution">
    <text evidence="3">The sequence shown here is derived from an EMBL/GenBank/DDBJ whole genome shotgun (WGS) entry which is preliminary data.</text>
</comment>
<sequence>MIFEYPPPVYSSSSSSSRTQSITNEPVPKLKGPLEVSTSPMDHNLIEPAESSKSRHRRPSLKTMLRRRRHETSNSHTHNDDRDYREFFQLLSEALAPRPISPTIHFDLHFHDYDHRSDLYRESGRRPRQEDLQYLIEELLDIAADQSSSPRSPNFSLSSASRHNDSTALLEQIASLRLDSKYANLTLISAVEGRYEFRVHRAIVCRRSSWIAAAVNGKFLEATKGEITDRMFEVKSIARMLDWIYRANYGIPVVLPNATESLKASTNDPAADNGRTSGFNRQERFAWSEPDTPRLTTTDRMIVHALMFDVADYYGVPGLGEAAVDKFRSAAEDGEMMDRDGFAEVVRAVYTLMPSASKTLRQAVVEIACERIQYLLAGEQDFLTVERGDSASIAAEFPEFLADLIRALSRQMEQDAWNAAKNEGELERKLRVAQTDLRASRFVANHRRGDSGETRDLSTFASSPILASLPSSSVGRM</sequence>
<feature type="domain" description="BTB" evidence="2">
    <location>
        <begin position="183"/>
        <end position="253"/>
    </location>
</feature>
<dbReference type="PANTHER" id="PTHR47843">
    <property type="entry name" value="BTB DOMAIN-CONTAINING PROTEIN-RELATED"/>
    <property type="match status" value="1"/>
</dbReference>
<dbReference type="AlphaFoldDB" id="A0AAN7W8P0"/>
<feature type="compositionally biased region" description="Basic and acidic residues" evidence="1">
    <location>
        <begin position="71"/>
        <end position="80"/>
    </location>
</feature>
<feature type="compositionally biased region" description="Basic residues" evidence="1">
    <location>
        <begin position="54"/>
        <end position="70"/>
    </location>
</feature>